<keyword evidence="14" id="KW-1185">Reference proteome</keyword>
<evidence type="ECO:0000256" key="2">
    <source>
        <dbReference type="ARBA" id="ARBA00005062"/>
    </source>
</evidence>
<evidence type="ECO:0000256" key="7">
    <source>
        <dbReference type="ARBA" id="ARBA00022697"/>
    </source>
</evidence>
<evidence type="ECO:0000256" key="11">
    <source>
        <dbReference type="RuleBase" id="RU004171"/>
    </source>
</evidence>
<dbReference type="SUPFAM" id="SSF55021">
    <property type="entry name" value="ACT-like"/>
    <property type="match status" value="1"/>
</dbReference>
<evidence type="ECO:0000256" key="5">
    <source>
        <dbReference type="ARBA" id="ARBA00013376"/>
    </source>
</evidence>
<dbReference type="InterPro" id="IPR016204">
    <property type="entry name" value="HDH"/>
</dbReference>
<dbReference type="PROSITE" id="PS51671">
    <property type="entry name" value="ACT"/>
    <property type="match status" value="1"/>
</dbReference>
<dbReference type="InterPro" id="IPR002912">
    <property type="entry name" value="ACT_dom"/>
</dbReference>
<evidence type="ECO:0000256" key="4">
    <source>
        <dbReference type="ARBA" id="ARBA00013213"/>
    </source>
</evidence>
<protein>
    <recommendedName>
        <fullName evidence="5">Homoserine dehydrogenase</fullName>
        <ecNumber evidence="4">1.1.1.3</ecNumber>
    </recommendedName>
</protein>
<dbReference type="Pfam" id="PF01842">
    <property type="entry name" value="ACT"/>
    <property type="match status" value="1"/>
</dbReference>
<keyword evidence="8" id="KW-0521">NADP</keyword>
<keyword evidence="9" id="KW-0560">Oxidoreductase</keyword>
<sequence>MKPIKVGLIGLGVVGAGTYTVLQRNSEEIRRRAGRAIEIAMVAVRNTARAEGIVGANVEVVTDPNLIVNHPDIEIVVELIGGCDTARELVLKAIANGKHVVTANKALLALHGNEIFAAAQEKGVMVAFEAAVAGGIPIIKALREGLTANRIESVAGIINGTTNFILSEMRDKGLDFDTVLKQAQALGYAEADPTFDIEGVDAAHKLTIMSAIAFGIPVQFEKAYIEGISKLQAVDIRYAEQLGYRIKLLGITRRTVIDGVEGIELRVHPTLIPAKRLIANVEGAMNAVLVQADAVGASLYYGKGAGAEPTASSVIADLVDITRLATADPGNRVPHLAFQPNQMTDVSILPMDQITTSYYLRVYVKNRLGVMADLTRILADARISIDAVLQKEPAENATRLDIVMLTHQTQEKNINAAIAKIEQMDTVVGQVVRIRLESLS</sequence>
<keyword evidence="6" id="KW-0028">Amino-acid biosynthesis</keyword>
<reference evidence="13 14" key="2">
    <citation type="submission" date="2021-08" db="EMBL/GenBank/DDBJ databases">
        <title>Massilia sp. R798.</title>
        <authorList>
            <person name="Baek J.H."/>
            <person name="Jung H.S."/>
            <person name="Kim K.R."/>
            <person name="Jeon C.O."/>
        </authorList>
    </citation>
    <scope>NUCLEOTIDE SEQUENCE [LARGE SCALE GENOMIC DNA]</scope>
    <source>
        <strain evidence="13 14">R798</strain>
    </source>
</reference>
<dbReference type="Proteomes" id="UP000809349">
    <property type="component" value="Unassembled WGS sequence"/>
</dbReference>
<dbReference type="Pfam" id="PF03447">
    <property type="entry name" value="NAD_binding_3"/>
    <property type="match status" value="1"/>
</dbReference>
<dbReference type="PANTHER" id="PTHR43331">
    <property type="entry name" value="HOMOSERINE DEHYDROGENASE"/>
    <property type="match status" value="1"/>
</dbReference>
<feature type="domain" description="ACT" evidence="12">
    <location>
        <begin position="359"/>
        <end position="435"/>
    </location>
</feature>
<dbReference type="PANTHER" id="PTHR43331:SF1">
    <property type="entry name" value="HOMOSERINE DEHYDROGENASE"/>
    <property type="match status" value="1"/>
</dbReference>
<dbReference type="EMBL" id="JAFBIL020000005">
    <property type="protein sequence ID" value="MBZ2208515.1"/>
    <property type="molecule type" value="Genomic_DNA"/>
</dbReference>
<dbReference type="NCBIfam" id="NF004976">
    <property type="entry name" value="PRK06349.1"/>
    <property type="match status" value="1"/>
</dbReference>
<comment type="caution">
    <text evidence="13">The sequence shown here is derived from an EMBL/GenBank/DDBJ whole genome shotgun (WGS) entry which is preliminary data.</text>
</comment>
<dbReference type="Pfam" id="PF00742">
    <property type="entry name" value="Homoserine_dh"/>
    <property type="match status" value="1"/>
</dbReference>
<accession>A0ABS7SRF0</accession>
<dbReference type="InterPro" id="IPR045865">
    <property type="entry name" value="ACT-like_dom_sf"/>
</dbReference>
<dbReference type="InterPro" id="IPR019811">
    <property type="entry name" value="HDH_CS"/>
</dbReference>
<reference evidence="13 14" key="1">
    <citation type="submission" date="2021-01" db="EMBL/GenBank/DDBJ databases">
        <authorList>
            <person name="Ruan W."/>
            <person name="Khan S.A."/>
            <person name="Jeon C.O."/>
        </authorList>
    </citation>
    <scope>NUCLEOTIDE SEQUENCE [LARGE SCALE GENOMIC DNA]</scope>
    <source>
        <strain evidence="13 14">R798</strain>
    </source>
</reference>
<gene>
    <name evidence="13" type="ORF">I4X03_014720</name>
</gene>
<dbReference type="SUPFAM" id="SSF55347">
    <property type="entry name" value="Glyceraldehyde-3-phosphate dehydrogenase-like, C-terminal domain"/>
    <property type="match status" value="1"/>
</dbReference>
<name>A0ABS7SRF0_9BURK</name>
<dbReference type="CDD" id="cd04881">
    <property type="entry name" value="ACT_HSDH-Hom"/>
    <property type="match status" value="1"/>
</dbReference>
<comment type="pathway">
    <text evidence="2">Amino-acid biosynthesis; L-methionine biosynthesis via de novo pathway; L-homoserine from L-aspartate: step 3/3.</text>
</comment>
<evidence type="ECO:0000256" key="9">
    <source>
        <dbReference type="ARBA" id="ARBA00023002"/>
    </source>
</evidence>
<evidence type="ECO:0000313" key="13">
    <source>
        <dbReference type="EMBL" id="MBZ2208515.1"/>
    </source>
</evidence>
<keyword evidence="10" id="KW-0486">Methionine biosynthesis</keyword>
<dbReference type="PROSITE" id="PS01042">
    <property type="entry name" value="HOMOSER_DHGENASE"/>
    <property type="match status" value="1"/>
</dbReference>
<dbReference type="InterPro" id="IPR036291">
    <property type="entry name" value="NAD(P)-bd_dom_sf"/>
</dbReference>
<dbReference type="EC" id="1.1.1.3" evidence="4"/>
<dbReference type="Gene3D" id="3.30.360.10">
    <property type="entry name" value="Dihydrodipicolinate Reductase, domain 2"/>
    <property type="match status" value="1"/>
</dbReference>
<evidence type="ECO:0000259" key="12">
    <source>
        <dbReference type="PROSITE" id="PS51671"/>
    </source>
</evidence>
<dbReference type="Gene3D" id="3.30.70.260">
    <property type="match status" value="1"/>
</dbReference>
<dbReference type="InterPro" id="IPR005106">
    <property type="entry name" value="Asp/hSer_DH_NAD-bd"/>
</dbReference>
<dbReference type="InterPro" id="IPR001342">
    <property type="entry name" value="HDH_cat"/>
</dbReference>
<evidence type="ECO:0000256" key="8">
    <source>
        <dbReference type="ARBA" id="ARBA00022857"/>
    </source>
</evidence>
<proteinExistence type="inferred from homology"/>
<dbReference type="SUPFAM" id="SSF51735">
    <property type="entry name" value="NAD(P)-binding Rossmann-fold domains"/>
    <property type="match status" value="1"/>
</dbReference>
<evidence type="ECO:0000256" key="10">
    <source>
        <dbReference type="ARBA" id="ARBA00023167"/>
    </source>
</evidence>
<organism evidence="13 14">
    <name type="scientific">Massilia soli</name>
    <dbReference type="NCBI Taxonomy" id="2792854"/>
    <lineage>
        <taxon>Bacteria</taxon>
        <taxon>Pseudomonadati</taxon>
        <taxon>Pseudomonadota</taxon>
        <taxon>Betaproteobacteria</taxon>
        <taxon>Burkholderiales</taxon>
        <taxon>Oxalobacteraceae</taxon>
        <taxon>Telluria group</taxon>
        <taxon>Massilia</taxon>
    </lineage>
</organism>
<evidence type="ECO:0000256" key="6">
    <source>
        <dbReference type="ARBA" id="ARBA00022605"/>
    </source>
</evidence>
<evidence type="ECO:0000256" key="1">
    <source>
        <dbReference type="ARBA" id="ARBA00005056"/>
    </source>
</evidence>
<dbReference type="Gene3D" id="3.40.50.720">
    <property type="entry name" value="NAD(P)-binding Rossmann-like Domain"/>
    <property type="match status" value="1"/>
</dbReference>
<dbReference type="RefSeq" id="WP_223468994.1">
    <property type="nucleotide sequence ID" value="NZ_JAFBIL020000005.1"/>
</dbReference>
<comment type="pathway">
    <text evidence="1">Amino-acid biosynthesis; L-threonine biosynthesis; L-threonine from L-aspartate: step 3/5.</text>
</comment>
<comment type="similarity">
    <text evidence="3 11">Belongs to the homoserine dehydrogenase family.</text>
</comment>
<evidence type="ECO:0000256" key="3">
    <source>
        <dbReference type="ARBA" id="ARBA00006753"/>
    </source>
</evidence>
<dbReference type="PIRSF" id="PIRSF000098">
    <property type="entry name" value="Homoser_dehydrog"/>
    <property type="match status" value="1"/>
</dbReference>
<keyword evidence="7" id="KW-0791">Threonine biosynthesis</keyword>
<evidence type="ECO:0000313" key="14">
    <source>
        <dbReference type="Proteomes" id="UP000809349"/>
    </source>
</evidence>